<accession>A0A8A4TND3</accession>
<feature type="region of interest" description="Disordered" evidence="1">
    <location>
        <begin position="35"/>
        <end position="55"/>
    </location>
</feature>
<organism evidence="3 4">
    <name type="scientific">Sulfidibacter corallicola</name>
    <dbReference type="NCBI Taxonomy" id="2818388"/>
    <lineage>
        <taxon>Bacteria</taxon>
        <taxon>Pseudomonadati</taxon>
        <taxon>Acidobacteriota</taxon>
        <taxon>Holophagae</taxon>
        <taxon>Acanthopleuribacterales</taxon>
        <taxon>Acanthopleuribacteraceae</taxon>
        <taxon>Sulfidibacter</taxon>
    </lineage>
</organism>
<dbReference type="RefSeq" id="WP_237380645.1">
    <property type="nucleotide sequence ID" value="NZ_CP071793.1"/>
</dbReference>
<dbReference type="KEGG" id="scor:J3U87_34440"/>
<dbReference type="Pfam" id="PF10544">
    <property type="entry name" value="T5orf172"/>
    <property type="match status" value="1"/>
</dbReference>
<feature type="domain" description="Bacteriophage T5 Orf172 DNA-binding" evidence="2">
    <location>
        <begin position="15"/>
        <end position="102"/>
    </location>
</feature>
<name>A0A8A4TND3_SULCO</name>
<gene>
    <name evidence="3" type="ORF">J3U87_34440</name>
</gene>
<dbReference type="EMBL" id="CP071793">
    <property type="protein sequence ID" value="QTD50714.1"/>
    <property type="molecule type" value="Genomic_DNA"/>
</dbReference>
<evidence type="ECO:0000256" key="1">
    <source>
        <dbReference type="SAM" id="MobiDB-lite"/>
    </source>
</evidence>
<dbReference type="Proteomes" id="UP000663929">
    <property type="component" value="Chromosome"/>
</dbReference>
<reference evidence="3" key="1">
    <citation type="submission" date="2021-03" db="EMBL/GenBank/DDBJ databases">
        <title>Acanthopleuribacteraceae sp. M133.</title>
        <authorList>
            <person name="Wang G."/>
        </authorList>
    </citation>
    <scope>NUCLEOTIDE SEQUENCE</scope>
    <source>
        <strain evidence="3">M133</strain>
    </source>
</reference>
<evidence type="ECO:0000313" key="3">
    <source>
        <dbReference type="EMBL" id="QTD50714.1"/>
    </source>
</evidence>
<dbReference type="AlphaFoldDB" id="A0A8A4TND3"/>
<keyword evidence="4" id="KW-1185">Reference proteome</keyword>
<protein>
    <submittedName>
        <fullName evidence="3">GIY-YIG nuclease family protein</fullName>
    </submittedName>
</protein>
<dbReference type="InterPro" id="IPR018306">
    <property type="entry name" value="Phage_T5_Orf172_DNA-bd"/>
</dbReference>
<evidence type="ECO:0000259" key="2">
    <source>
        <dbReference type="Pfam" id="PF10544"/>
    </source>
</evidence>
<evidence type="ECO:0000313" key="4">
    <source>
        <dbReference type="Proteomes" id="UP000663929"/>
    </source>
</evidence>
<proteinExistence type="predicted"/>
<sequence>MFESILDTRYEDVQWIYVLSNPAYPDSVEIGEVHARGRRPEDRAKEESSRPDVKDPFSVEGAWPVWDSRLVEREVHDLLSEYRHRPNREIFNLSVDRAKEHISGYLRDHEMAVDRPGWLSFEILKPVADFTKEYVNFLSTEEGQDLPEEVRLVHIGWLIEVARWRYHNYLMVSRSLPMLIILDNKKHLPFWIIGKDSAGVFLRASCVTS</sequence>